<gene>
    <name evidence="1" type="ORF">QE152_g13100</name>
</gene>
<dbReference type="GO" id="GO:0007076">
    <property type="term" value="P:mitotic chromosome condensation"/>
    <property type="evidence" value="ECO:0007669"/>
    <property type="project" value="InterPro"/>
</dbReference>
<organism evidence="1 2">
    <name type="scientific">Popillia japonica</name>
    <name type="common">Japanese beetle</name>
    <dbReference type="NCBI Taxonomy" id="7064"/>
    <lineage>
        <taxon>Eukaryota</taxon>
        <taxon>Metazoa</taxon>
        <taxon>Ecdysozoa</taxon>
        <taxon>Arthropoda</taxon>
        <taxon>Hexapoda</taxon>
        <taxon>Insecta</taxon>
        <taxon>Pterygota</taxon>
        <taxon>Neoptera</taxon>
        <taxon>Endopterygota</taxon>
        <taxon>Coleoptera</taxon>
        <taxon>Polyphaga</taxon>
        <taxon>Scarabaeiformia</taxon>
        <taxon>Scarabaeidae</taxon>
        <taxon>Rutelinae</taxon>
        <taxon>Popillia</taxon>
    </lineage>
</organism>
<protein>
    <submittedName>
        <fullName evidence="1">Uncharacterized protein</fullName>
    </submittedName>
</protein>
<evidence type="ECO:0000313" key="2">
    <source>
        <dbReference type="Proteomes" id="UP001458880"/>
    </source>
</evidence>
<name>A0AAW1LFK5_POPJA</name>
<evidence type="ECO:0000313" key="1">
    <source>
        <dbReference type="EMBL" id="KAK9732092.1"/>
    </source>
</evidence>
<dbReference type="InterPro" id="IPR027165">
    <property type="entry name" value="CND3"/>
</dbReference>
<dbReference type="Proteomes" id="UP001458880">
    <property type="component" value="Unassembled WGS sequence"/>
</dbReference>
<sequence>MAISTDVDIKELFDWAQMEPANHKKYLKILHNVYQSQEFHAFCAAFNKYLVHAFVQPPLNPFSKAIITFASAFCLEIVTDYEKQMQKHDENSEREGHPFFLHLMSLILTYVPLNEFNVRYHACLLLAMLFTNFDADISISDEICDKIQTAMLKRAAEIVYVMVTAFL</sequence>
<dbReference type="PANTHER" id="PTHR14418">
    <property type="entry name" value="CONDENSIN COMPLEX SUBUNIT 3-RELATED"/>
    <property type="match status" value="1"/>
</dbReference>
<comment type="caution">
    <text evidence="1">The sequence shown here is derived from an EMBL/GenBank/DDBJ whole genome shotgun (WGS) entry which is preliminary data.</text>
</comment>
<dbReference type="GO" id="GO:0005737">
    <property type="term" value="C:cytoplasm"/>
    <property type="evidence" value="ECO:0007669"/>
    <property type="project" value="TreeGrafter"/>
</dbReference>
<dbReference type="GO" id="GO:0000793">
    <property type="term" value="C:condensed chromosome"/>
    <property type="evidence" value="ECO:0007669"/>
    <property type="project" value="TreeGrafter"/>
</dbReference>
<proteinExistence type="predicted"/>
<dbReference type="EMBL" id="JASPKY010000122">
    <property type="protein sequence ID" value="KAK9732092.1"/>
    <property type="molecule type" value="Genomic_DNA"/>
</dbReference>
<dbReference type="GO" id="GO:0000796">
    <property type="term" value="C:condensin complex"/>
    <property type="evidence" value="ECO:0007669"/>
    <property type="project" value="InterPro"/>
</dbReference>
<accession>A0AAW1LFK5</accession>
<reference evidence="1 2" key="1">
    <citation type="journal article" date="2024" name="BMC Genomics">
        <title>De novo assembly and annotation of Popillia japonica's genome with initial clues to its potential as an invasive pest.</title>
        <authorList>
            <person name="Cucini C."/>
            <person name="Boschi S."/>
            <person name="Funari R."/>
            <person name="Cardaioli E."/>
            <person name="Iannotti N."/>
            <person name="Marturano G."/>
            <person name="Paoli F."/>
            <person name="Bruttini M."/>
            <person name="Carapelli A."/>
            <person name="Frati F."/>
            <person name="Nardi F."/>
        </authorList>
    </citation>
    <scope>NUCLEOTIDE SEQUENCE [LARGE SCALE GENOMIC DNA]</scope>
    <source>
        <strain evidence="1">DMR45628</strain>
    </source>
</reference>
<dbReference type="AlphaFoldDB" id="A0AAW1LFK5"/>
<keyword evidence="2" id="KW-1185">Reference proteome</keyword>
<dbReference type="PANTHER" id="PTHR14418:SF5">
    <property type="entry name" value="CONDENSIN COMPLEX SUBUNIT 3"/>
    <property type="match status" value="1"/>
</dbReference>